<gene>
    <name evidence="3" type="ORF">HOLleu_08697</name>
</gene>
<proteinExistence type="predicted"/>
<dbReference type="SMART" id="SM01349">
    <property type="entry name" value="TOG"/>
    <property type="match status" value="1"/>
</dbReference>
<keyword evidence="4" id="KW-1185">Reference proteome</keyword>
<protein>
    <submittedName>
        <fullName evidence="3">TOG array regulator of axonemal microtubules protein 1</fullName>
    </submittedName>
</protein>
<comment type="caution">
    <text evidence="3">The sequence shown here is derived from an EMBL/GenBank/DDBJ whole genome shotgun (WGS) entry which is preliminary data.</text>
</comment>
<dbReference type="Gene3D" id="1.25.10.10">
    <property type="entry name" value="Leucine-rich Repeat Variant"/>
    <property type="match status" value="1"/>
</dbReference>
<accession>A0A9Q1CHX7</accession>
<reference evidence="3" key="1">
    <citation type="submission" date="2021-10" db="EMBL/GenBank/DDBJ databases">
        <title>Tropical sea cucumber genome reveals ecological adaptation and Cuvierian tubules defense mechanism.</title>
        <authorList>
            <person name="Chen T."/>
        </authorList>
    </citation>
    <scope>NUCLEOTIDE SEQUENCE</scope>
    <source>
        <strain evidence="3">Nanhai2018</strain>
        <tissue evidence="3">Muscle</tissue>
    </source>
</reference>
<name>A0A9Q1CHX7_HOLLE</name>
<dbReference type="Proteomes" id="UP001152320">
    <property type="component" value="Chromosome 3"/>
</dbReference>
<dbReference type="SUPFAM" id="SSF48371">
    <property type="entry name" value="ARM repeat"/>
    <property type="match status" value="1"/>
</dbReference>
<feature type="region of interest" description="Disordered" evidence="1">
    <location>
        <begin position="1"/>
        <end position="42"/>
    </location>
</feature>
<dbReference type="InterPro" id="IPR034085">
    <property type="entry name" value="TOG"/>
</dbReference>
<dbReference type="AlphaFoldDB" id="A0A9Q1CHX7"/>
<evidence type="ECO:0000313" key="4">
    <source>
        <dbReference type="Proteomes" id="UP001152320"/>
    </source>
</evidence>
<dbReference type="OrthoDB" id="63891at2759"/>
<dbReference type="EMBL" id="JAIZAY010000003">
    <property type="protein sequence ID" value="KAJ8045652.1"/>
    <property type="molecule type" value="Genomic_DNA"/>
</dbReference>
<evidence type="ECO:0000256" key="1">
    <source>
        <dbReference type="SAM" id="MobiDB-lite"/>
    </source>
</evidence>
<organism evidence="3 4">
    <name type="scientific">Holothuria leucospilota</name>
    <name type="common">Black long sea cucumber</name>
    <name type="synonym">Mertensiothuria leucospilota</name>
    <dbReference type="NCBI Taxonomy" id="206669"/>
    <lineage>
        <taxon>Eukaryota</taxon>
        <taxon>Metazoa</taxon>
        <taxon>Echinodermata</taxon>
        <taxon>Eleutherozoa</taxon>
        <taxon>Echinozoa</taxon>
        <taxon>Holothuroidea</taxon>
        <taxon>Aspidochirotacea</taxon>
        <taxon>Aspidochirotida</taxon>
        <taxon>Holothuriidae</taxon>
        <taxon>Holothuria</taxon>
    </lineage>
</organism>
<evidence type="ECO:0000259" key="2">
    <source>
        <dbReference type="SMART" id="SM01349"/>
    </source>
</evidence>
<evidence type="ECO:0000313" key="3">
    <source>
        <dbReference type="EMBL" id="KAJ8045652.1"/>
    </source>
</evidence>
<dbReference type="InterPro" id="IPR011989">
    <property type="entry name" value="ARM-like"/>
</dbReference>
<feature type="domain" description="TOG" evidence="2">
    <location>
        <begin position="36"/>
        <end position="273"/>
    </location>
</feature>
<feature type="compositionally biased region" description="Basic and acidic residues" evidence="1">
    <location>
        <begin position="33"/>
        <end position="42"/>
    </location>
</feature>
<dbReference type="InterPro" id="IPR016024">
    <property type="entry name" value="ARM-type_fold"/>
</dbReference>
<sequence>MVINNTRLIPTGVDLTRTRDRPRPKNTSVSEKNGVDSWEKRDNGDLAMEENDILDQLRDPNYVEHRSYLLDELYSRVNKYAGQVAIENRQDLFLSLAHALEDYDWEVRQKTVEIIGIVLPHLGDELDHCMDYVLPQVIYNVGDKKVVVRKAAIQTLHLYMQHTSNLSRVFHAVVKYGLEHADRAVNIQATVSLPIFLTSDFASSDIYPIIHSLAVKLCKGQDAELVAVTAVTLEAISKKVGQERFNIFIERFPPEIKELYEVKSKHFKDSENLDLNSNQKGVIDKSLPQEFARSAIQNEVTNSHSVADLHLSQDNNILRFGIIPQNIMNGLMDQDDWYGRLTATQALKTLISKLDNTSQLKTQFCSFCKLFMSAFRRFKLQSVFSYY</sequence>